<organism evidence="2 3">
    <name type="scientific">Asanoa hainanensis</name>
    <dbReference type="NCBI Taxonomy" id="560556"/>
    <lineage>
        <taxon>Bacteria</taxon>
        <taxon>Bacillati</taxon>
        <taxon>Actinomycetota</taxon>
        <taxon>Actinomycetes</taxon>
        <taxon>Micromonosporales</taxon>
        <taxon>Micromonosporaceae</taxon>
        <taxon>Asanoa</taxon>
    </lineage>
</organism>
<feature type="region of interest" description="Disordered" evidence="1">
    <location>
        <begin position="238"/>
        <end position="258"/>
    </location>
</feature>
<sequence length="307" mass="34047">MTDFDVVERSAEIVEATACWPMRARMPGHKDVLTWRVRGRRAVELMNALRPGLSPRRQAQIDRALSKRELDAKRKPYATEVAEMWVLKAAGVHRAELAERYGVKPKSVNALLRGDVRPIEDLLAQASKIAAIEAEIAAAVANDVEWAWLGGLLEGEGCFSFQSLGLHMTDEAVVRRAAEMMGGTVRSQPPRRAGWSPIWSTTIGVARASEIIQHFSGVLGARRSQQLALVLARRPRVKRAPRSPHPIKPPAPRKHRRGYVPPARLARNHEIARRLAAGEKGTALALEYGMTHQNVYHIGKAYRGKIG</sequence>
<evidence type="ECO:0000313" key="3">
    <source>
        <dbReference type="Proteomes" id="UP000198362"/>
    </source>
</evidence>
<accession>A0A239FST4</accession>
<protein>
    <submittedName>
        <fullName evidence="2">Uncharacterized protein</fullName>
    </submittedName>
</protein>
<keyword evidence="3" id="KW-1185">Reference proteome</keyword>
<name>A0A239FST4_9ACTN</name>
<reference evidence="2 3" key="1">
    <citation type="submission" date="2017-06" db="EMBL/GenBank/DDBJ databases">
        <authorList>
            <person name="Kim H.J."/>
            <person name="Triplett B.A."/>
        </authorList>
    </citation>
    <scope>NUCLEOTIDE SEQUENCE [LARGE SCALE GENOMIC DNA]</scope>
    <source>
        <strain evidence="2 3">CGMCC 4.5593</strain>
    </source>
</reference>
<dbReference type="EMBL" id="FZPH01000001">
    <property type="protein sequence ID" value="SNS58944.1"/>
    <property type="molecule type" value="Genomic_DNA"/>
</dbReference>
<evidence type="ECO:0000256" key="1">
    <source>
        <dbReference type="SAM" id="MobiDB-lite"/>
    </source>
</evidence>
<dbReference type="RefSeq" id="WP_218824370.1">
    <property type="nucleotide sequence ID" value="NZ_FZPH01000001.1"/>
</dbReference>
<evidence type="ECO:0000313" key="2">
    <source>
        <dbReference type="EMBL" id="SNS58944.1"/>
    </source>
</evidence>
<gene>
    <name evidence="2" type="ORF">SAMN05421812_10126</name>
</gene>
<dbReference type="Proteomes" id="UP000198362">
    <property type="component" value="Unassembled WGS sequence"/>
</dbReference>
<proteinExistence type="predicted"/>
<dbReference type="AlphaFoldDB" id="A0A239FST4"/>